<sequence length="46" mass="4948">MTSPNEFIQSGEDGCGLHGMYGANKYRAAYLARLQSQLAGVKAMPN</sequence>
<dbReference type="STRING" id="118168.MC7420_4261"/>
<keyword evidence="2" id="KW-1185">Reference proteome</keyword>
<dbReference type="Proteomes" id="UP000003835">
    <property type="component" value="Unassembled WGS sequence"/>
</dbReference>
<dbReference type="AlphaFoldDB" id="B4W3V7"/>
<dbReference type="RefSeq" id="WP_006105985.1">
    <property type="nucleotide sequence ID" value="NZ_DS989876.1"/>
</dbReference>
<dbReference type="EMBL" id="DS989876">
    <property type="protein sequence ID" value="EDX71074.1"/>
    <property type="molecule type" value="Genomic_DNA"/>
</dbReference>
<organism evidence="1 2">
    <name type="scientific">Coleofasciculus chthonoplastes PCC 7420</name>
    <dbReference type="NCBI Taxonomy" id="118168"/>
    <lineage>
        <taxon>Bacteria</taxon>
        <taxon>Bacillati</taxon>
        <taxon>Cyanobacteriota</taxon>
        <taxon>Cyanophyceae</taxon>
        <taxon>Coleofasciculales</taxon>
        <taxon>Coleofasciculaceae</taxon>
        <taxon>Coleofasciculus</taxon>
    </lineage>
</organism>
<name>B4W3V7_9CYAN</name>
<dbReference type="HOGENOM" id="CLU_3182424_0_0_3"/>
<protein>
    <submittedName>
        <fullName evidence="1">Uncharacterized protein</fullName>
    </submittedName>
</protein>
<evidence type="ECO:0000313" key="2">
    <source>
        <dbReference type="Proteomes" id="UP000003835"/>
    </source>
</evidence>
<gene>
    <name evidence="1" type="ORF">MC7420_4261</name>
</gene>
<reference evidence="1 2" key="1">
    <citation type="submission" date="2008-07" db="EMBL/GenBank/DDBJ databases">
        <authorList>
            <person name="Tandeau de Marsac N."/>
            <person name="Ferriera S."/>
            <person name="Johnson J."/>
            <person name="Kravitz S."/>
            <person name="Beeson K."/>
            <person name="Sutton G."/>
            <person name="Rogers Y.-H."/>
            <person name="Friedman R."/>
            <person name="Frazier M."/>
            <person name="Venter J.C."/>
        </authorList>
    </citation>
    <scope>NUCLEOTIDE SEQUENCE [LARGE SCALE GENOMIC DNA]</scope>
    <source>
        <strain evidence="1 2">PCC 7420</strain>
    </source>
</reference>
<proteinExistence type="predicted"/>
<evidence type="ECO:0000313" key="1">
    <source>
        <dbReference type="EMBL" id="EDX71074.1"/>
    </source>
</evidence>
<accession>B4W3V7</accession>